<name>A0ABU3K607_9BACT</name>
<dbReference type="Proteomes" id="UP001250932">
    <property type="component" value="Unassembled WGS sequence"/>
</dbReference>
<dbReference type="PANTHER" id="PTHR43713:SF3">
    <property type="entry name" value="GLUTAMATE-1-SEMIALDEHYDE 2,1-AMINOMUTASE 1, CHLOROPLASTIC-RELATED"/>
    <property type="match status" value="1"/>
</dbReference>
<dbReference type="InterPro" id="IPR005814">
    <property type="entry name" value="Aminotrans_3"/>
</dbReference>
<evidence type="ECO:0000256" key="2">
    <source>
        <dbReference type="ARBA" id="ARBA00022898"/>
    </source>
</evidence>
<sequence>MAILTQHSTPAVSPEHRSSGQRLYERAKRFIPGGTQLLSKRPELILPNQWPTYYAQAQGIEVTDLDGRVFKDMSLMGIGACVLGYADPEVDGAVKAAIDKGVMCTLNVPEEVELAELLCELHPWAQMVRYAKSGGEAMSIAVRIARAHTKREKIAFCGYHGWGDWYLAANLGEVDALDGHLMPGLEPAGVPRSLRGTAFPFHYNQIEELKKIVDEHRHDLAAIVMEPQRGQNPDPGFLEQVRDLATETGAVLIFDEITTAFRMTTGGIHLLLNIMPDIAVFAKAMANGFPMAAILGTSTVMDSAQNTFISSTNWTERMGPVAALATIRKHRRENVASHLIMIGNMVKMGWQKAGEHVGFHVHVDGLPSLAHFAIMHEDGVKLMTLFSQLMLEKGYLAGDQFKPSFAHEMEDVAEYLEAVSDAFLVIAEAVAWGDVDRRLKGPQAKKGFYRLTES</sequence>
<gene>
    <name evidence="5" type="ORF">PPG34_05775</name>
</gene>
<comment type="cofactor">
    <cofactor evidence="1">
        <name>pyridoxal 5'-phosphate</name>
        <dbReference type="ChEBI" id="CHEBI:597326"/>
    </cofactor>
</comment>
<evidence type="ECO:0000256" key="4">
    <source>
        <dbReference type="SAM" id="MobiDB-lite"/>
    </source>
</evidence>
<comment type="caution">
    <text evidence="5">The sequence shown here is derived from an EMBL/GenBank/DDBJ whole genome shotgun (WGS) entry which is preliminary data.</text>
</comment>
<evidence type="ECO:0000313" key="5">
    <source>
        <dbReference type="EMBL" id="MDT7041852.1"/>
    </source>
</evidence>
<dbReference type="InterPro" id="IPR015421">
    <property type="entry name" value="PyrdxlP-dep_Trfase_major"/>
</dbReference>
<keyword evidence="6" id="KW-1185">Reference proteome</keyword>
<dbReference type="Gene3D" id="3.40.640.10">
    <property type="entry name" value="Type I PLP-dependent aspartate aminotransferase-like (Major domain)"/>
    <property type="match status" value="1"/>
</dbReference>
<dbReference type="SUPFAM" id="SSF53383">
    <property type="entry name" value="PLP-dependent transferases"/>
    <property type="match status" value="1"/>
</dbReference>
<feature type="compositionally biased region" description="Polar residues" evidence="4">
    <location>
        <begin position="1"/>
        <end position="11"/>
    </location>
</feature>
<dbReference type="PANTHER" id="PTHR43713">
    <property type="entry name" value="GLUTAMATE-1-SEMIALDEHYDE 2,1-AMINOMUTASE"/>
    <property type="match status" value="1"/>
</dbReference>
<keyword evidence="5" id="KW-0808">Transferase</keyword>
<evidence type="ECO:0000313" key="6">
    <source>
        <dbReference type="Proteomes" id="UP001250932"/>
    </source>
</evidence>
<dbReference type="InterPro" id="IPR015424">
    <property type="entry name" value="PyrdxlP-dep_Trfase"/>
</dbReference>
<keyword evidence="2 3" id="KW-0663">Pyridoxal phosphate</keyword>
<organism evidence="5 6">
    <name type="scientific">Candidatus Nitronereus thalassa</name>
    <dbReference type="NCBI Taxonomy" id="3020898"/>
    <lineage>
        <taxon>Bacteria</taxon>
        <taxon>Pseudomonadati</taxon>
        <taxon>Nitrospirota</taxon>
        <taxon>Nitrospiria</taxon>
        <taxon>Nitrospirales</taxon>
        <taxon>Nitrospiraceae</taxon>
        <taxon>Candidatus Nitronereus</taxon>
    </lineage>
</organism>
<dbReference type="InterPro" id="IPR015422">
    <property type="entry name" value="PyrdxlP-dep_Trfase_small"/>
</dbReference>
<evidence type="ECO:0000256" key="3">
    <source>
        <dbReference type="RuleBase" id="RU003560"/>
    </source>
</evidence>
<evidence type="ECO:0000256" key="1">
    <source>
        <dbReference type="ARBA" id="ARBA00001933"/>
    </source>
</evidence>
<dbReference type="Gene3D" id="3.90.1150.10">
    <property type="entry name" value="Aspartate Aminotransferase, domain 1"/>
    <property type="match status" value="1"/>
</dbReference>
<accession>A0ABU3K607</accession>
<dbReference type="GO" id="GO:0008483">
    <property type="term" value="F:transaminase activity"/>
    <property type="evidence" value="ECO:0007669"/>
    <property type="project" value="UniProtKB-KW"/>
</dbReference>
<reference evidence="5 6" key="1">
    <citation type="journal article" date="2023" name="ISME J.">
        <title>Cultivation and genomic characterization of novel and ubiquitous marine nitrite-oxidizing bacteria from the Nitrospirales.</title>
        <authorList>
            <person name="Mueller A.J."/>
            <person name="Daebeler A."/>
            <person name="Herbold C.W."/>
            <person name="Kirkegaard R.H."/>
            <person name="Daims H."/>
        </authorList>
    </citation>
    <scope>NUCLEOTIDE SEQUENCE [LARGE SCALE GENOMIC DNA]</scope>
    <source>
        <strain evidence="5 6">EB</strain>
    </source>
</reference>
<proteinExistence type="inferred from homology"/>
<dbReference type="EMBL" id="JAQOUE010000001">
    <property type="protein sequence ID" value="MDT7041852.1"/>
    <property type="molecule type" value="Genomic_DNA"/>
</dbReference>
<dbReference type="RefSeq" id="WP_313832200.1">
    <property type="nucleotide sequence ID" value="NZ_JAQOUE010000001.1"/>
</dbReference>
<feature type="region of interest" description="Disordered" evidence="4">
    <location>
        <begin position="1"/>
        <end position="21"/>
    </location>
</feature>
<dbReference type="Pfam" id="PF00202">
    <property type="entry name" value="Aminotran_3"/>
    <property type="match status" value="1"/>
</dbReference>
<keyword evidence="5" id="KW-0032">Aminotransferase</keyword>
<comment type="similarity">
    <text evidence="3">Belongs to the class-III pyridoxal-phosphate-dependent aminotransferase family.</text>
</comment>
<protein>
    <submittedName>
        <fullName evidence="5">Aminotransferase class III-fold pyridoxal phosphate-dependent enzyme</fullName>
    </submittedName>
</protein>